<evidence type="ECO:0000256" key="2">
    <source>
        <dbReference type="ARBA" id="ARBA00002681"/>
    </source>
</evidence>
<evidence type="ECO:0000256" key="1">
    <source>
        <dbReference type="ARBA" id="ARBA00000832"/>
    </source>
</evidence>
<evidence type="ECO:0000259" key="8">
    <source>
        <dbReference type="Pfam" id="PF01182"/>
    </source>
</evidence>
<evidence type="ECO:0000256" key="7">
    <source>
        <dbReference type="RuleBase" id="RU365095"/>
    </source>
</evidence>
<dbReference type="SUPFAM" id="SSF100950">
    <property type="entry name" value="NagB/RpiA/CoA transferase-like"/>
    <property type="match status" value="1"/>
</dbReference>
<dbReference type="PaxDb" id="665571-STHERM_c04800"/>
<dbReference type="InterPro" id="IPR006148">
    <property type="entry name" value="Glc/Gal-6P_isomerase"/>
</dbReference>
<dbReference type="RefSeq" id="WP_013313292.1">
    <property type="nucleotide sequence ID" value="NC_014484.1"/>
</dbReference>
<dbReference type="Pfam" id="PF01182">
    <property type="entry name" value="Glucosamine_iso"/>
    <property type="match status" value="1"/>
</dbReference>
<comment type="similarity">
    <text evidence="4 7">Belongs to the glucosamine/galactosamine-6-phosphate isomerase family. 6-phosphogluconolactonase subfamily.</text>
</comment>
<dbReference type="NCBIfam" id="TIGR01198">
    <property type="entry name" value="pgl"/>
    <property type="match status" value="1"/>
</dbReference>
<dbReference type="eggNOG" id="COG0363">
    <property type="taxonomic scope" value="Bacteria"/>
</dbReference>
<comment type="function">
    <text evidence="2 7">Hydrolysis of 6-phosphogluconolactone to 6-phosphogluconate.</text>
</comment>
<sequence>MERLDLRTGVAPAVEWIAGVLGLYRDEPHLVVGLPGGRSVVPVLEALRERDDLPWDRCVFFLVDERCVPPGSPERNDALLERVFFRPLVEKRWITRDQVHPYEYRGEAEDWGLEAYERALRGYREAFHLVVLGAGEDGHVASLFPRHPSIWDDSPFYIRVEEAPKPPPRRISASKTLLESSEACLLLFMGEGKREAYRRFLDPELPLADCPAKLAFEVDRLAVATDLG</sequence>
<dbReference type="Proteomes" id="UP000001296">
    <property type="component" value="Chromosome"/>
</dbReference>
<dbReference type="PANTHER" id="PTHR11054:SF0">
    <property type="entry name" value="6-PHOSPHOGLUCONOLACTONASE"/>
    <property type="match status" value="1"/>
</dbReference>
<comment type="pathway">
    <text evidence="3 7">Carbohydrate degradation; pentose phosphate pathway; D-ribulose 5-phosphate from D-glucose 6-phosphate (oxidative stage): step 2/3.</text>
</comment>
<accession>E0RQ67</accession>
<comment type="catalytic activity">
    <reaction evidence="1 7">
        <text>6-phospho-D-glucono-1,5-lactone + H2O = 6-phospho-D-gluconate + H(+)</text>
        <dbReference type="Rhea" id="RHEA:12556"/>
        <dbReference type="ChEBI" id="CHEBI:15377"/>
        <dbReference type="ChEBI" id="CHEBI:15378"/>
        <dbReference type="ChEBI" id="CHEBI:57955"/>
        <dbReference type="ChEBI" id="CHEBI:58759"/>
        <dbReference type="EC" id="3.1.1.31"/>
    </reaction>
</comment>
<dbReference type="CDD" id="cd01400">
    <property type="entry name" value="6PGL"/>
    <property type="match status" value="1"/>
</dbReference>
<evidence type="ECO:0000256" key="4">
    <source>
        <dbReference type="ARBA" id="ARBA00010662"/>
    </source>
</evidence>
<reference key="1">
    <citation type="submission" date="2009-08" db="EMBL/GenBank/DDBJ databases">
        <title>The genome sequence of Spirochaeta thermophila DSM6192.</title>
        <authorList>
            <person name="Angelov A."/>
            <person name="Mientus M."/>
            <person name="Wittenberg S."/>
            <person name="Lehmann R."/>
            <person name="Liesegang H."/>
            <person name="Daniel R."/>
            <person name="Liebl W."/>
        </authorList>
    </citation>
    <scope>NUCLEOTIDE SEQUENCE</scope>
    <source>
        <strain>DSM 6192</strain>
    </source>
</reference>
<name>E0RQ67_WINT6</name>
<dbReference type="AlphaFoldDB" id="E0RQ67"/>
<evidence type="ECO:0000256" key="6">
    <source>
        <dbReference type="ARBA" id="ARBA00020337"/>
    </source>
</evidence>
<proteinExistence type="inferred from homology"/>
<gene>
    <name evidence="7" type="primary">pgl</name>
    <name evidence="9" type="ordered locus">STHERM_c04800</name>
</gene>
<dbReference type="InterPro" id="IPR005900">
    <property type="entry name" value="6-phosphogluconolactonase_DevB"/>
</dbReference>
<dbReference type="EC" id="3.1.1.31" evidence="5 7"/>
<evidence type="ECO:0000256" key="3">
    <source>
        <dbReference type="ARBA" id="ARBA00004961"/>
    </source>
</evidence>
<dbReference type="KEGG" id="sta:STHERM_c04800"/>
<keyword evidence="7" id="KW-0378">Hydrolase</keyword>
<evidence type="ECO:0000313" key="9">
    <source>
        <dbReference type="EMBL" id="ADN01451.1"/>
    </source>
</evidence>
<dbReference type="EMBL" id="CP001698">
    <property type="protein sequence ID" value="ADN01451.1"/>
    <property type="molecule type" value="Genomic_DNA"/>
</dbReference>
<dbReference type="PANTHER" id="PTHR11054">
    <property type="entry name" value="6-PHOSPHOGLUCONOLACTONASE"/>
    <property type="match status" value="1"/>
</dbReference>
<dbReference type="InterPro" id="IPR037171">
    <property type="entry name" value="NagB/RpiA_transferase-like"/>
</dbReference>
<dbReference type="Gene3D" id="3.40.50.1360">
    <property type="match status" value="1"/>
</dbReference>
<dbReference type="InterPro" id="IPR039104">
    <property type="entry name" value="6PGL"/>
</dbReference>
<reference evidence="9 10" key="2">
    <citation type="journal article" date="2010" name="J. Bacteriol.">
        <title>Genome sequence of the polysaccharide-degrading, thermophilic anaerobe Spirochaeta thermophila DSM 6192.</title>
        <authorList>
            <person name="Angelov A."/>
            <person name="Liebl S."/>
            <person name="Ballschmiter M."/>
            <person name="Bomeke M."/>
            <person name="Lehmann R."/>
            <person name="Liesegang H."/>
            <person name="Daniel R."/>
            <person name="Liebl W."/>
        </authorList>
    </citation>
    <scope>NUCLEOTIDE SEQUENCE [LARGE SCALE GENOMIC DNA]</scope>
    <source>
        <strain evidence="10">ATCC 49972 / DSM 6192 / RI 19.B1</strain>
    </source>
</reference>
<evidence type="ECO:0000256" key="5">
    <source>
        <dbReference type="ARBA" id="ARBA00013198"/>
    </source>
</evidence>
<dbReference type="HOGENOM" id="CLU_053947_2_0_12"/>
<evidence type="ECO:0000313" key="10">
    <source>
        <dbReference type="Proteomes" id="UP000001296"/>
    </source>
</evidence>
<feature type="domain" description="Glucosamine/galactosamine-6-phosphate isomerase" evidence="8">
    <location>
        <begin position="28"/>
        <end position="215"/>
    </location>
</feature>
<dbReference type="GO" id="GO:0017057">
    <property type="term" value="F:6-phosphogluconolactonase activity"/>
    <property type="evidence" value="ECO:0007669"/>
    <property type="project" value="UniProtKB-UniRule"/>
</dbReference>
<protein>
    <recommendedName>
        <fullName evidence="6 7">6-phosphogluconolactonase</fullName>
        <shortName evidence="7">6PGL</shortName>
        <ecNumber evidence="5 7">3.1.1.31</ecNumber>
    </recommendedName>
</protein>
<dbReference type="UniPathway" id="UPA00115">
    <property type="reaction ID" value="UER00409"/>
</dbReference>
<organism evidence="9 10">
    <name type="scientific">Winmispira thermophila (strain ATCC 49972 / DSM 6192 / RI 19.B1)</name>
    <name type="common">Spirochaeta thermophila</name>
    <dbReference type="NCBI Taxonomy" id="665571"/>
    <lineage>
        <taxon>Bacteria</taxon>
        <taxon>Pseudomonadati</taxon>
        <taxon>Spirochaetota</taxon>
        <taxon>Spirochaetia</taxon>
        <taxon>Winmispirales</taxon>
        <taxon>Winmispiraceae</taxon>
        <taxon>Winmispira</taxon>
    </lineage>
</organism>
<dbReference type="GO" id="GO:0006098">
    <property type="term" value="P:pentose-phosphate shunt"/>
    <property type="evidence" value="ECO:0007669"/>
    <property type="project" value="UniProtKB-UniPathway"/>
</dbReference>
<dbReference type="GO" id="GO:0005975">
    <property type="term" value="P:carbohydrate metabolic process"/>
    <property type="evidence" value="ECO:0007669"/>
    <property type="project" value="UniProtKB-UniRule"/>
</dbReference>